<dbReference type="Proteomes" id="UP000799429">
    <property type="component" value="Unassembled WGS sequence"/>
</dbReference>
<dbReference type="Gene3D" id="1.10.3210.10">
    <property type="entry name" value="Hypothetical protein af1432"/>
    <property type="match status" value="1"/>
</dbReference>
<evidence type="ECO:0000259" key="1">
    <source>
        <dbReference type="PROSITE" id="PS51831"/>
    </source>
</evidence>
<sequence>MSTPNPTHTHGWTAVPRSHSLFLKDVSPSNTKPLHVSDLPLPSTPLAHRIRTYAHSHLPPATYNHSMRVFLYGQALARQHFPHFLAFTETFYLTCLLHDIGTTAANMQESQMSFEFRGAWVAMEVLAAEGAERSMWESVAEAVVRHQDLGDVGTITGMGLLVQLATVFDNIGANPTLIHPSTIESVVHAFPRHGWSGCFAATVRDEIWKKPWCHTTAIEHFAEMVENNELMAPYEEP</sequence>
<dbReference type="EMBL" id="MU006096">
    <property type="protein sequence ID" value="KAF2838810.1"/>
    <property type="molecule type" value="Genomic_DNA"/>
</dbReference>
<dbReference type="InterPro" id="IPR003607">
    <property type="entry name" value="HD/PDEase_dom"/>
</dbReference>
<gene>
    <name evidence="2" type="ORF">M501DRAFT_1016899</name>
</gene>
<dbReference type="SUPFAM" id="SSF109604">
    <property type="entry name" value="HD-domain/PDEase-like"/>
    <property type="match status" value="1"/>
</dbReference>
<evidence type="ECO:0000313" key="2">
    <source>
        <dbReference type="EMBL" id="KAF2838810.1"/>
    </source>
</evidence>
<accession>A0A9P4SA27</accession>
<comment type="caution">
    <text evidence="2">The sequence shown here is derived from an EMBL/GenBank/DDBJ whole genome shotgun (WGS) entry which is preliminary data.</text>
</comment>
<dbReference type="OrthoDB" id="409121at2759"/>
<feature type="domain" description="HD" evidence="1">
    <location>
        <begin position="62"/>
        <end position="171"/>
    </location>
</feature>
<dbReference type="PANTHER" id="PTHR35569:SF1">
    <property type="entry name" value="CYANAMIDE HYDRATASE DDI2-RELATED"/>
    <property type="match status" value="1"/>
</dbReference>
<keyword evidence="3" id="KW-1185">Reference proteome</keyword>
<dbReference type="NCBIfam" id="TIGR03401">
    <property type="entry name" value="cyanamide_fam"/>
    <property type="match status" value="1"/>
</dbReference>
<proteinExistence type="predicted"/>
<dbReference type="PROSITE" id="PS51831">
    <property type="entry name" value="HD"/>
    <property type="match status" value="1"/>
</dbReference>
<organism evidence="2 3">
    <name type="scientific">Patellaria atrata CBS 101060</name>
    <dbReference type="NCBI Taxonomy" id="1346257"/>
    <lineage>
        <taxon>Eukaryota</taxon>
        <taxon>Fungi</taxon>
        <taxon>Dikarya</taxon>
        <taxon>Ascomycota</taxon>
        <taxon>Pezizomycotina</taxon>
        <taxon>Dothideomycetes</taxon>
        <taxon>Dothideomycetes incertae sedis</taxon>
        <taxon>Patellariales</taxon>
        <taxon>Patellariaceae</taxon>
        <taxon>Patellaria</taxon>
    </lineage>
</organism>
<dbReference type="InterPro" id="IPR006674">
    <property type="entry name" value="HD_domain"/>
</dbReference>
<dbReference type="Pfam" id="PF01966">
    <property type="entry name" value="HD"/>
    <property type="match status" value="1"/>
</dbReference>
<dbReference type="InterPro" id="IPR017771">
    <property type="entry name" value="Cyanamide_hydratase_HD"/>
</dbReference>
<reference evidence="2" key="1">
    <citation type="journal article" date="2020" name="Stud. Mycol.">
        <title>101 Dothideomycetes genomes: a test case for predicting lifestyles and emergence of pathogens.</title>
        <authorList>
            <person name="Haridas S."/>
            <person name="Albert R."/>
            <person name="Binder M."/>
            <person name="Bloem J."/>
            <person name="Labutti K."/>
            <person name="Salamov A."/>
            <person name="Andreopoulos B."/>
            <person name="Baker S."/>
            <person name="Barry K."/>
            <person name="Bills G."/>
            <person name="Bluhm B."/>
            <person name="Cannon C."/>
            <person name="Castanera R."/>
            <person name="Culley D."/>
            <person name="Daum C."/>
            <person name="Ezra D."/>
            <person name="Gonzalez J."/>
            <person name="Henrissat B."/>
            <person name="Kuo A."/>
            <person name="Liang C."/>
            <person name="Lipzen A."/>
            <person name="Lutzoni F."/>
            <person name="Magnuson J."/>
            <person name="Mondo S."/>
            <person name="Nolan M."/>
            <person name="Ohm R."/>
            <person name="Pangilinan J."/>
            <person name="Park H.-J."/>
            <person name="Ramirez L."/>
            <person name="Alfaro M."/>
            <person name="Sun H."/>
            <person name="Tritt A."/>
            <person name="Yoshinaga Y."/>
            <person name="Zwiers L.-H."/>
            <person name="Turgeon B."/>
            <person name="Goodwin S."/>
            <person name="Spatafora J."/>
            <person name="Crous P."/>
            <person name="Grigoriev I."/>
        </authorList>
    </citation>
    <scope>NUCLEOTIDE SEQUENCE</scope>
    <source>
        <strain evidence="2">CBS 101060</strain>
    </source>
</reference>
<protein>
    <submittedName>
        <fullName evidence="2">Urea hydro-lyase/cyanamide hydratase</fullName>
    </submittedName>
</protein>
<dbReference type="SMART" id="SM00471">
    <property type="entry name" value="HDc"/>
    <property type="match status" value="1"/>
</dbReference>
<evidence type="ECO:0000313" key="3">
    <source>
        <dbReference type="Proteomes" id="UP000799429"/>
    </source>
</evidence>
<dbReference type="PANTHER" id="PTHR35569">
    <property type="entry name" value="CYANAMIDE HYDRATASE DDI2-RELATED"/>
    <property type="match status" value="1"/>
</dbReference>
<name>A0A9P4SA27_9PEZI</name>
<dbReference type="AlphaFoldDB" id="A0A9P4SA27"/>